<dbReference type="PANTHER" id="PTHR43124">
    <property type="entry name" value="PURINE EFFLUX PUMP PBUE"/>
    <property type="match status" value="1"/>
</dbReference>
<dbReference type="Proteomes" id="UP000564644">
    <property type="component" value="Unassembled WGS sequence"/>
</dbReference>
<dbReference type="SUPFAM" id="SSF103473">
    <property type="entry name" value="MFS general substrate transporter"/>
    <property type="match status" value="1"/>
</dbReference>
<evidence type="ECO:0000256" key="1">
    <source>
        <dbReference type="ARBA" id="ARBA00004651"/>
    </source>
</evidence>
<feature type="transmembrane region" description="Helical" evidence="7">
    <location>
        <begin position="128"/>
        <end position="150"/>
    </location>
</feature>
<proteinExistence type="predicted"/>
<dbReference type="Gene3D" id="1.20.1250.20">
    <property type="entry name" value="MFS general substrate transporter like domains"/>
    <property type="match status" value="2"/>
</dbReference>
<feature type="transmembrane region" description="Helical" evidence="7">
    <location>
        <begin position="201"/>
        <end position="222"/>
    </location>
</feature>
<reference evidence="9 10" key="1">
    <citation type="submission" date="2020-08" db="EMBL/GenBank/DDBJ databases">
        <title>Cohnella phylogeny.</title>
        <authorList>
            <person name="Dunlap C."/>
        </authorList>
    </citation>
    <scope>NUCLEOTIDE SEQUENCE [LARGE SCALE GENOMIC DNA]</scope>
    <source>
        <strain evidence="9 10">CBP 2801</strain>
    </source>
</reference>
<dbReference type="GO" id="GO:0022857">
    <property type="term" value="F:transmembrane transporter activity"/>
    <property type="evidence" value="ECO:0007669"/>
    <property type="project" value="InterPro"/>
</dbReference>
<keyword evidence="2" id="KW-0813">Transport</keyword>
<dbReference type="AlphaFoldDB" id="A0A7X0SNH9"/>
<dbReference type="InterPro" id="IPR020846">
    <property type="entry name" value="MFS_dom"/>
</dbReference>
<organism evidence="9 10">
    <name type="scientific">Cohnella zeiphila</name>
    <dbReference type="NCBI Taxonomy" id="2761120"/>
    <lineage>
        <taxon>Bacteria</taxon>
        <taxon>Bacillati</taxon>
        <taxon>Bacillota</taxon>
        <taxon>Bacilli</taxon>
        <taxon>Bacillales</taxon>
        <taxon>Paenibacillaceae</taxon>
        <taxon>Cohnella</taxon>
    </lineage>
</organism>
<feature type="transmembrane region" description="Helical" evidence="7">
    <location>
        <begin position="234"/>
        <end position="255"/>
    </location>
</feature>
<evidence type="ECO:0000256" key="6">
    <source>
        <dbReference type="ARBA" id="ARBA00023136"/>
    </source>
</evidence>
<evidence type="ECO:0000313" key="9">
    <source>
        <dbReference type="EMBL" id="MBB6733242.1"/>
    </source>
</evidence>
<comment type="subcellular location">
    <subcellularLocation>
        <location evidence="1">Cell membrane</location>
        <topology evidence="1">Multi-pass membrane protein</topology>
    </subcellularLocation>
</comment>
<keyword evidence="4 7" id="KW-0812">Transmembrane</keyword>
<comment type="caution">
    <text evidence="9">The sequence shown here is derived from an EMBL/GenBank/DDBJ whole genome shotgun (WGS) entry which is preliminary data.</text>
</comment>
<feature type="transmembrane region" description="Helical" evidence="7">
    <location>
        <begin position="328"/>
        <end position="352"/>
    </location>
</feature>
<gene>
    <name evidence="9" type="ORF">H7C18_20175</name>
</gene>
<sequence length="391" mass="40869">MNARIVLLAVASFVVGTVELVIAGILNLIATDLNVSLGAAGQLVSVYSLIFALGSPILLALTARWERKKLLLAAMSLFVVGCVVSMLAPNFTVLLLSRVLLAASCSVVVVLSVTMAAHLAAPETKGRAIGIIFMGISASLVLGVPLGTFVGERAGWRMTFALIAGLTLTVLLVLAKALPKLESESAEPLRRQLRTLRTPKIWSAHLISVLQMTGQFAIYAYISPFLKTTMNLSTQTISLVLLVYGAAGVAGGWIGGWASDRLGARRTILIALMLHAAAIFLLPVASASMPSLLAAVILWCAFNMAPSPAIQSYLLASSPGSAGVQLSFNTSALHIGVALGSAIGGLIVNRYAVTLNAWAGGGIVLLAIGSALFSMYASKETKFEEINREPA</sequence>
<keyword evidence="10" id="KW-1185">Reference proteome</keyword>
<dbReference type="PANTHER" id="PTHR43124:SF10">
    <property type="entry name" value="PURINE EFFLUX PUMP PBUE"/>
    <property type="match status" value="1"/>
</dbReference>
<feature type="domain" description="Major facilitator superfamily (MFS) profile" evidence="8">
    <location>
        <begin position="4"/>
        <end position="382"/>
    </location>
</feature>
<keyword evidence="6 7" id="KW-0472">Membrane</keyword>
<dbReference type="InterPro" id="IPR011701">
    <property type="entry name" value="MFS"/>
</dbReference>
<feature type="transmembrane region" description="Helical" evidence="7">
    <location>
        <begin position="100"/>
        <end position="121"/>
    </location>
</feature>
<evidence type="ECO:0000256" key="5">
    <source>
        <dbReference type="ARBA" id="ARBA00022989"/>
    </source>
</evidence>
<feature type="transmembrane region" description="Helical" evidence="7">
    <location>
        <begin position="70"/>
        <end position="88"/>
    </location>
</feature>
<evidence type="ECO:0000256" key="7">
    <source>
        <dbReference type="SAM" id="Phobius"/>
    </source>
</evidence>
<dbReference type="GO" id="GO:0005886">
    <property type="term" value="C:plasma membrane"/>
    <property type="evidence" value="ECO:0007669"/>
    <property type="project" value="UniProtKB-SubCell"/>
</dbReference>
<accession>A0A7X0SNH9</accession>
<dbReference type="RefSeq" id="WP_185130910.1">
    <property type="nucleotide sequence ID" value="NZ_JACJVO010000025.1"/>
</dbReference>
<evidence type="ECO:0000259" key="8">
    <source>
        <dbReference type="PROSITE" id="PS50850"/>
    </source>
</evidence>
<dbReference type="CDD" id="cd17324">
    <property type="entry name" value="MFS_NepI_like"/>
    <property type="match status" value="1"/>
</dbReference>
<feature type="transmembrane region" description="Helical" evidence="7">
    <location>
        <begin position="39"/>
        <end position="63"/>
    </location>
</feature>
<name>A0A7X0SNH9_9BACL</name>
<keyword evidence="5 7" id="KW-1133">Transmembrane helix</keyword>
<dbReference type="Pfam" id="PF07690">
    <property type="entry name" value="MFS_1"/>
    <property type="match status" value="1"/>
</dbReference>
<evidence type="ECO:0000313" key="10">
    <source>
        <dbReference type="Proteomes" id="UP000564644"/>
    </source>
</evidence>
<feature type="transmembrane region" description="Helical" evidence="7">
    <location>
        <begin position="156"/>
        <end position="175"/>
    </location>
</feature>
<dbReference type="EMBL" id="JACJVO010000025">
    <property type="protein sequence ID" value="MBB6733242.1"/>
    <property type="molecule type" value="Genomic_DNA"/>
</dbReference>
<dbReference type="PROSITE" id="PS50850">
    <property type="entry name" value="MFS"/>
    <property type="match status" value="1"/>
</dbReference>
<feature type="transmembrane region" description="Helical" evidence="7">
    <location>
        <begin position="358"/>
        <end position="378"/>
    </location>
</feature>
<protein>
    <submittedName>
        <fullName evidence="9">MFS transporter</fullName>
    </submittedName>
</protein>
<dbReference type="InterPro" id="IPR050189">
    <property type="entry name" value="MFS_Efflux_Transporters"/>
</dbReference>
<evidence type="ECO:0000256" key="2">
    <source>
        <dbReference type="ARBA" id="ARBA00022448"/>
    </source>
</evidence>
<evidence type="ECO:0000256" key="4">
    <source>
        <dbReference type="ARBA" id="ARBA00022692"/>
    </source>
</evidence>
<evidence type="ECO:0000256" key="3">
    <source>
        <dbReference type="ARBA" id="ARBA00022475"/>
    </source>
</evidence>
<dbReference type="InterPro" id="IPR036259">
    <property type="entry name" value="MFS_trans_sf"/>
</dbReference>
<keyword evidence="3" id="KW-1003">Cell membrane</keyword>